<organism evidence="2 3">
    <name type="scientific">Streptomyces pyxinae</name>
    <dbReference type="NCBI Taxonomy" id="2970734"/>
    <lineage>
        <taxon>Bacteria</taxon>
        <taxon>Bacillati</taxon>
        <taxon>Actinomycetota</taxon>
        <taxon>Actinomycetes</taxon>
        <taxon>Kitasatosporales</taxon>
        <taxon>Streptomycetaceae</taxon>
        <taxon>Streptomyces</taxon>
    </lineage>
</organism>
<proteinExistence type="predicted"/>
<reference evidence="2" key="1">
    <citation type="submission" date="2022-08" db="EMBL/GenBank/DDBJ databases">
        <authorList>
            <person name="Somphong A."/>
            <person name="Phongsopitanun W."/>
        </authorList>
    </citation>
    <scope>NUCLEOTIDE SEQUENCE</scope>
    <source>
        <strain evidence="2">LP05-1</strain>
    </source>
</reference>
<evidence type="ECO:0000313" key="3">
    <source>
        <dbReference type="Proteomes" id="UP001431313"/>
    </source>
</evidence>
<feature type="compositionally biased region" description="Basic and acidic residues" evidence="1">
    <location>
        <begin position="1"/>
        <end position="18"/>
    </location>
</feature>
<dbReference type="Proteomes" id="UP001431313">
    <property type="component" value="Unassembled WGS sequence"/>
</dbReference>
<evidence type="ECO:0000313" key="2">
    <source>
        <dbReference type="EMBL" id="MCS0637772.1"/>
    </source>
</evidence>
<dbReference type="RefSeq" id="WP_258789020.1">
    <property type="nucleotide sequence ID" value="NZ_JANUGQ010000016.1"/>
</dbReference>
<comment type="caution">
    <text evidence="2">The sequence shown here is derived from an EMBL/GenBank/DDBJ whole genome shotgun (WGS) entry which is preliminary data.</text>
</comment>
<accession>A0ABT2CL13</accession>
<evidence type="ECO:0000256" key="1">
    <source>
        <dbReference type="SAM" id="MobiDB-lite"/>
    </source>
</evidence>
<keyword evidence="3" id="KW-1185">Reference proteome</keyword>
<gene>
    <name evidence="2" type="ORF">NX801_19300</name>
</gene>
<feature type="region of interest" description="Disordered" evidence="1">
    <location>
        <begin position="1"/>
        <end position="23"/>
    </location>
</feature>
<sequence length="166" mass="17647">MSAPDRETYEKSTEDARNRAGRLKHKGARRFAVLGATAAALAGTLSLATPAASAPAARPAPGPSLERVSAAACHEGYLCLYDGFNYSGSIYSAYRCGVIHNVGKEWGSDKTRSYNNNQTGRVTAVFYNWDGANWQPIGQSRAKEAKAEAPAIFYNSPGGVDGVKPC</sequence>
<name>A0ABT2CL13_9ACTN</name>
<dbReference type="Pfam" id="PF03995">
    <property type="entry name" value="Inhibitor_I36"/>
    <property type="match status" value="1"/>
</dbReference>
<protein>
    <submittedName>
        <fullName evidence="2">Peptidase inhibitor family I36 protein</fullName>
    </submittedName>
</protein>
<dbReference type="EMBL" id="JANUGQ010000016">
    <property type="protein sequence ID" value="MCS0637772.1"/>
    <property type="molecule type" value="Genomic_DNA"/>
</dbReference>